<organism evidence="9 10">
    <name type="scientific">Asanoa iriomotensis</name>
    <dbReference type="NCBI Taxonomy" id="234613"/>
    <lineage>
        <taxon>Bacteria</taxon>
        <taxon>Bacillati</taxon>
        <taxon>Actinomycetota</taxon>
        <taxon>Actinomycetes</taxon>
        <taxon>Micromonosporales</taxon>
        <taxon>Micromonosporaceae</taxon>
        <taxon>Asanoa</taxon>
    </lineage>
</organism>
<keyword evidence="6 9" id="KW-0067">ATP-binding</keyword>
<reference evidence="9 10" key="1">
    <citation type="submission" date="2021-01" db="EMBL/GenBank/DDBJ databases">
        <title>Whole genome shotgun sequence of Asanoa iriomotensis NBRC 100142.</title>
        <authorList>
            <person name="Komaki H."/>
            <person name="Tamura T."/>
        </authorList>
    </citation>
    <scope>NUCLEOTIDE SEQUENCE [LARGE SCALE GENOMIC DNA]</scope>
    <source>
        <strain evidence="9 10">NBRC 100142</strain>
    </source>
</reference>
<evidence type="ECO:0000313" key="9">
    <source>
        <dbReference type="EMBL" id="GIF56047.1"/>
    </source>
</evidence>
<evidence type="ECO:0000259" key="8">
    <source>
        <dbReference type="PROSITE" id="PS50893"/>
    </source>
</evidence>
<dbReference type="SMART" id="SM00382">
    <property type="entry name" value="AAA"/>
    <property type="match status" value="1"/>
</dbReference>
<evidence type="ECO:0000256" key="7">
    <source>
        <dbReference type="ARBA" id="ARBA00023136"/>
    </source>
</evidence>
<evidence type="ECO:0000256" key="1">
    <source>
        <dbReference type="ARBA" id="ARBA00004202"/>
    </source>
</evidence>
<dbReference type="Pfam" id="PF00005">
    <property type="entry name" value="ABC_tran"/>
    <property type="match status" value="1"/>
</dbReference>
<dbReference type="NCBIfam" id="TIGR01727">
    <property type="entry name" value="oligo_HPY"/>
    <property type="match status" value="1"/>
</dbReference>
<dbReference type="InterPro" id="IPR013563">
    <property type="entry name" value="Oligopep_ABC_C"/>
</dbReference>
<gene>
    <name evidence="9" type="ORF">Air01nite_21420</name>
</gene>
<evidence type="ECO:0000313" key="10">
    <source>
        <dbReference type="Proteomes" id="UP000624325"/>
    </source>
</evidence>
<dbReference type="InterPro" id="IPR050388">
    <property type="entry name" value="ABC_Ni/Peptide_Import"/>
</dbReference>
<comment type="subcellular location">
    <subcellularLocation>
        <location evidence="1">Cell membrane</location>
        <topology evidence="1">Peripheral membrane protein</topology>
    </subcellularLocation>
</comment>
<keyword evidence="7" id="KW-0472">Membrane</keyword>
<sequence>MTAPLTDPPLLRVEHLSVRLAGPAGTTPVLDDVSLAVRAGRTTGVIGESGSGKSMLAMAIIGLLPEDASTTGRILLREENLLGADARRRRQVRGREISMIFQDPLSALNPSQRIGRQVGEILRRNGSGRAAAARAAVDLMTQVGIPDPAVRAHDYPHQFSGGMRQRAMIALAVAGDPALVLADEPTTALDVTVQARILRLLRSLQEERHMSMLMVSHDLRVMSHVAHDLVVLYAGRVCERGPTRQVLRAPRHPYTKALAASVPAVRTKSDLVAPLPGAPASPLARPSGCPFHPRCALARPRCATEVPALREVAPDRWTACHFAEELA</sequence>
<keyword evidence="10" id="KW-1185">Reference proteome</keyword>
<keyword evidence="5" id="KW-0547">Nucleotide-binding</keyword>
<evidence type="ECO:0000256" key="6">
    <source>
        <dbReference type="ARBA" id="ARBA00022840"/>
    </source>
</evidence>
<dbReference type="PROSITE" id="PS50893">
    <property type="entry name" value="ABC_TRANSPORTER_2"/>
    <property type="match status" value="1"/>
</dbReference>
<keyword evidence="4" id="KW-1003">Cell membrane</keyword>
<dbReference type="SUPFAM" id="SSF52540">
    <property type="entry name" value="P-loop containing nucleoside triphosphate hydrolases"/>
    <property type="match status" value="1"/>
</dbReference>
<dbReference type="Gene3D" id="3.40.50.300">
    <property type="entry name" value="P-loop containing nucleotide triphosphate hydrolases"/>
    <property type="match status" value="1"/>
</dbReference>
<evidence type="ECO:0000256" key="5">
    <source>
        <dbReference type="ARBA" id="ARBA00022741"/>
    </source>
</evidence>
<evidence type="ECO:0000256" key="2">
    <source>
        <dbReference type="ARBA" id="ARBA00005417"/>
    </source>
</evidence>
<dbReference type="InterPro" id="IPR003439">
    <property type="entry name" value="ABC_transporter-like_ATP-bd"/>
</dbReference>
<dbReference type="PANTHER" id="PTHR43297:SF2">
    <property type="entry name" value="DIPEPTIDE TRANSPORT ATP-BINDING PROTEIN DPPD"/>
    <property type="match status" value="1"/>
</dbReference>
<dbReference type="PANTHER" id="PTHR43297">
    <property type="entry name" value="OLIGOPEPTIDE TRANSPORT ATP-BINDING PROTEIN APPD"/>
    <property type="match status" value="1"/>
</dbReference>
<dbReference type="EMBL" id="BONC01000011">
    <property type="protein sequence ID" value="GIF56047.1"/>
    <property type="molecule type" value="Genomic_DNA"/>
</dbReference>
<dbReference type="InterPro" id="IPR003593">
    <property type="entry name" value="AAA+_ATPase"/>
</dbReference>
<dbReference type="Proteomes" id="UP000624325">
    <property type="component" value="Unassembled WGS sequence"/>
</dbReference>
<dbReference type="PROSITE" id="PS00211">
    <property type="entry name" value="ABC_TRANSPORTER_1"/>
    <property type="match status" value="1"/>
</dbReference>
<dbReference type="GO" id="GO:0005524">
    <property type="term" value="F:ATP binding"/>
    <property type="evidence" value="ECO:0007669"/>
    <property type="project" value="UniProtKB-KW"/>
</dbReference>
<comment type="caution">
    <text evidence="9">The sequence shown here is derived from an EMBL/GenBank/DDBJ whole genome shotgun (WGS) entry which is preliminary data.</text>
</comment>
<dbReference type="Pfam" id="PF08352">
    <property type="entry name" value="oligo_HPY"/>
    <property type="match status" value="1"/>
</dbReference>
<accession>A0ABQ4BZV6</accession>
<proteinExistence type="inferred from homology"/>
<dbReference type="InterPro" id="IPR027417">
    <property type="entry name" value="P-loop_NTPase"/>
</dbReference>
<keyword evidence="3" id="KW-0813">Transport</keyword>
<comment type="similarity">
    <text evidence="2">Belongs to the ABC transporter superfamily.</text>
</comment>
<evidence type="ECO:0000256" key="3">
    <source>
        <dbReference type="ARBA" id="ARBA00022448"/>
    </source>
</evidence>
<protein>
    <submittedName>
        <fullName evidence="9">ABC transporter ATP-binding protein</fullName>
    </submittedName>
</protein>
<name>A0ABQ4BZV6_9ACTN</name>
<dbReference type="CDD" id="cd03257">
    <property type="entry name" value="ABC_NikE_OppD_transporters"/>
    <property type="match status" value="1"/>
</dbReference>
<evidence type="ECO:0000256" key="4">
    <source>
        <dbReference type="ARBA" id="ARBA00022475"/>
    </source>
</evidence>
<feature type="domain" description="ABC transporter" evidence="8">
    <location>
        <begin position="11"/>
        <end position="259"/>
    </location>
</feature>
<dbReference type="InterPro" id="IPR017871">
    <property type="entry name" value="ABC_transporter-like_CS"/>
</dbReference>
<dbReference type="RefSeq" id="WP_203701839.1">
    <property type="nucleotide sequence ID" value="NZ_BAAALU010000008.1"/>
</dbReference>